<name>A0A521ABQ4_9BACT</name>
<gene>
    <name evidence="1" type="ORF">SAMN06265219_10132</name>
</gene>
<accession>A0A521ABQ4</accession>
<dbReference type="AlphaFoldDB" id="A0A521ABQ4"/>
<keyword evidence="2" id="KW-1185">Reference proteome</keyword>
<sequence>MFLCVLGLLPIPSLAQWHSPDSISAGLYTSVSKKEYQPFWLAANRQGFIEEFSQGNAVFRMQAHSSFQSYNIFEYAYGIDVAARAAEVNSDLYFHQLYGSLKASIFQLDAGWKYYTVGEPPSKLSSGSMGISNNSRTIPRINLSIPKFTPVPLTYSFIQFKGNLAHGWLGNDRSTKGAYLHEKTFYLQGGFDYWPVQGYAGMVHFAQWGGTMPDGEELPSGFEDFTSVFFGSGGGSDAPDGEQVNALGNHLGIWDFGMEIELKNITLNLYYQHPFEDKSQLRFSREEDGLYGINVESKKQNILSGFLWEFIYTKAQTGPGLSDPVANFPYCEEENCGYPYGGRDNYYNNYIYEDGWTNQNRTLGTPLFLSVAQLKSYFPDAKVYNTAIESNRIVGHHMGLEGYISPRFKYRALVTYVRHYGNYHGINGGYGQFNSKNPEYDKTQYLFYPALEQWNFLVETEYSFPRLSNIHFITSLAYDNGDLNQNLGLLLGATYHF</sequence>
<dbReference type="Proteomes" id="UP000317557">
    <property type="component" value="Unassembled WGS sequence"/>
</dbReference>
<evidence type="ECO:0000313" key="1">
    <source>
        <dbReference type="EMBL" id="SMO32237.1"/>
    </source>
</evidence>
<dbReference type="EMBL" id="FXTP01000001">
    <property type="protein sequence ID" value="SMO32237.1"/>
    <property type="molecule type" value="Genomic_DNA"/>
</dbReference>
<dbReference type="Gene3D" id="2.40.160.130">
    <property type="entry name" value="Capsule assembly protein Wzi"/>
    <property type="match status" value="1"/>
</dbReference>
<reference evidence="1 2" key="1">
    <citation type="submission" date="2017-05" db="EMBL/GenBank/DDBJ databases">
        <authorList>
            <person name="Varghese N."/>
            <person name="Submissions S."/>
        </authorList>
    </citation>
    <scope>NUCLEOTIDE SEQUENCE [LARGE SCALE GENOMIC DNA]</scope>
    <source>
        <strain evidence="1 2">DSM 21985</strain>
    </source>
</reference>
<evidence type="ECO:0000313" key="2">
    <source>
        <dbReference type="Proteomes" id="UP000317557"/>
    </source>
</evidence>
<organism evidence="1 2">
    <name type="scientific">Gracilimonas mengyeensis</name>
    <dbReference type="NCBI Taxonomy" id="1302730"/>
    <lineage>
        <taxon>Bacteria</taxon>
        <taxon>Pseudomonadati</taxon>
        <taxon>Balneolota</taxon>
        <taxon>Balneolia</taxon>
        <taxon>Balneolales</taxon>
        <taxon>Balneolaceae</taxon>
        <taxon>Gracilimonas</taxon>
    </lineage>
</organism>
<proteinExistence type="predicted"/>
<protein>
    <submittedName>
        <fullName evidence="1">Capsule assembly protein Wzi</fullName>
    </submittedName>
</protein>
<dbReference type="InterPro" id="IPR038636">
    <property type="entry name" value="Wzi_sf"/>
</dbReference>